<dbReference type="Gene3D" id="2.40.160.200">
    <property type="entry name" value="LURP1-related"/>
    <property type="match status" value="1"/>
</dbReference>
<evidence type="ECO:0000313" key="3">
    <source>
        <dbReference type="Proteomes" id="UP000183816"/>
    </source>
</evidence>
<comment type="similarity">
    <text evidence="1">Belongs to the LOR family.</text>
</comment>
<dbReference type="InterPro" id="IPR025659">
    <property type="entry name" value="Tubby-like_C"/>
</dbReference>
<dbReference type="EMBL" id="FNJK01000003">
    <property type="protein sequence ID" value="SDO94038.1"/>
    <property type="molecule type" value="Genomic_DNA"/>
</dbReference>
<dbReference type="RefSeq" id="WP_074482382.1">
    <property type="nucleotide sequence ID" value="NZ_FNJK01000003.1"/>
</dbReference>
<sequence>MRRFEIKQKIWSLAGKFDIFDEDKQLAYHVQGSLLKLFKEFTISDSQGKTVSHIKQGFSFPFQRFTVTFADGKEIRIQRRFSLLKAKYDISDFGLEVSGDIWNMNFSLLNQGREVATIRQQWFKFPSTYQVDIYDDHLSDLVISLVIAIDYVKEKESSAGSAASS</sequence>
<dbReference type="Pfam" id="PF04525">
    <property type="entry name" value="LOR"/>
    <property type="match status" value="1"/>
</dbReference>
<gene>
    <name evidence="2" type="ORF">SAMN05216347_103163</name>
</gene>
<dbReference type="Proteomes" id="UP000183816">
    <property type="component" value="Unassembled WGS sequence"/>
</dbReference>
<dbReference type="SUPFAM" id="SSF54518">
    <property type="entry name" value="Tubby C-terminal domain-like"/>
    <property type="match status" value="1"/>
</dbReference>
<reference evidence="2 3" key="1">
    <citation type="submission" date="2016-10" db="EMBL/GenBank/DDBJ databases">
        <authorList>
            <person name="de Groot N.N."/>
        </authorList>
    </citation>
    <scope>NUCLEOTIDE SEQUENCE [LARGE SCALE GENOMIC DNA]</scope>
    <source>
        <strain evidence="2 3">Sb04</strain>
    </source>
</reference>
<protein>
    <submittedName>
        <fullName evidence="2">Uncharacterized protein YxjI</fullName>
    </submittedName>
</protein>
<dbReference type="AlphaFoldDB" id="A0A1H0NNA6"/>
<dbReference type="InterPro" id="IPR007612">
    <property type="entry name" value="LOR"/>
</dbReference>
<evidence type="ECO:0000313" key="2">
    <source>
        <dbReference type="EMBL" id="SDO94038.1"/>
    </source>
</evidence>
<evidence type="ECO:0000256" key="1">
    <source>
        <dbReference type="ARBA" id="ARBA00005437"/>
    </source>
</evidence>
<accession>A0A1H0NNA6</accession>
<organism evidence="2 3">
    <name type="scientific">Streptococcus equinus</name>
    <name type="common">Streptococcus bovis</name>
    <dbReference type="NCBI Taxonomy" id="1335"/>
    <lineage>
        <taxon>Bacteria</taxon>
        <taxon>Bacillati</taxon>
        <taxon>Bacillota</taxon>
        <taxon>Bacilli</taxon>
        <taxon>Lactobacillales</taxon>
        <taxon>Streptococcaceae</taxon>
        <taxon>Streptococcus</taxon>
    </lineage>
</organism>
<dbReference type="InterPro" id="IPR038595">
    <property type="entry name" value="LOR_sf"/>
</dbReference>
<name>A0A1H0NNA6_STREI</name>
<dbReference type="OrthoDB" id="652307at2"/>
<proteinExistence type="inferred from homology"/>